<dbReference type="RefSeq" id="WP_123353313.1">
    <property type="nucleotide sequence ID" value="NZ_CP040940.1"/>
</dbReference>
<evidence type="ECO:0000313" key="1">
    <source>
        <dbReference type="EMBL" id="QDD68213.1"/>
    </source>
</evidence>
<reference evidence="1 4" key="2">
    <citation type="submission" date="2019-06" db="EMBL/GenBank/DDBJ databases">
        <title>A comparative analysis of the Nautiliaceae.</title>
        <authorList>
            <person name="Grosche A."/>
            <person name="Smedile F."/>
            <person name="Vetriani C."/>
        </authorList>
    </citation>
    <scope>NUCLEOTIDE SEQUENCE [LARGE SCALE GENOMIC DNA]</scope>
    <source>
        <strain evidence="1 4">TB6</strain>
        <plasmid evidence="1 4">unnamed1</plasmid>
    </source>
</reference>
<dbReference type="EMBL" id="RJVK01000006">
    <property type="protein sequence ID" value="ROR38727.1"/>
    <property type="molecule type" value="Genomic_DNA"/>
</dbReference>
<keyword evidence="1" id="KW-0614">Plasmid</keyword>
<dbReference type="Proteomes" id="UP000272781">
    <property type="component" value="Unassembled WGS sequence"/>
</dbReference>
<organism evidence="2 3">
    <name type="scientific">Caminibacter pacificus</name>
    <dbReference type="NCBI Taxonomy" id="1424653"/>
    <lineage>
        <taxon>Bacteria</taxon>
        <taxon>Pseudomonadati</taxon>
        <taxon>Campylobacterota</taxon>
        <taxon>Epsilonproteobacteria</taxon>
        <taxon>Nautiliales</taxon>
        <taxon>Nautiliaceae</taxon>
        <taxon>Caminibacter</taxon>
    </lineage>
</organism>
<accession>A0AAJ4UWZ0</accession>
<dbReference type="EMBL" id="CP040940">
    <property type="protein sequence ID" value="QDD68213.1"/>
    <property type="molecule type" value="Genomic_DNA"/>
</dbReference>
<protein>
    <submittedName>
        <fullName evidence="2">Uncharacterized protein</fullName>
    </submittedName>
</protein>
<geneLocation type="plasmid" evidence="1 4">
    <name>unnamed1</name>
</geneLocation>
<keyword evidence="4" id="KW-1185">Reference proteome</keyword>
<dbReference type="AlphaFoldDB" id="A0AAJ4UWZ0"/>
<gene>
    <name evidence="1" type="ORF">C6V80_10180</name>
    <name evidence="2" type="ORF">EDC58_1942</name>
</gene>
<sequence length="194" mass="22849">MEKRNNKVKLLQINIDRKNKEIDIGLGIETSNRNRTLLNLSFLLYQELYFLEKQKDENILKLKEEYKDGSFAEANLYYVDNPEKLSIEIKGNPELIKLFFITFIKKNYINDILNKNVIIDDERTSQLFSLVLENKITLDVDSDIFSEIIIFATLAYLAEKKLRILSEIKEKEVILKLSINGTDEEKVFKIPYQF</sequence>
<evidence type="ECO:0000313" key="3">
    <source>
        <dbReference type="Proteomes" id="UP000272781"/>
    </source>
</evidence>
<evidence type="ECO:0000313" key="4">
    <source>
        <dbReference type="Proteomes" id="UP000298805"/>
    </source>
</evidence>
<evidence type="ECO:0000313" key="2">
    <source>
        <dbReference type="EMBL" id="ROR38727.1"/>
    </source>
</evidence>
<proteinExistence type="predicted"/>
<reference evidence="2 3" key="1">
    <citation type="submission" date="2018-11" db="EMBL/GenBank/DDBJ databases">
        <title>Genomic Encyclopedia of Type Strains, Phase IV (KMG-IV): sequencing the most valuable type-strain genomes for metagenomic binning, comparative biology and taxonomic classification.</title>
        <authorList>
            <person name="Goeker M."/>
        </authorList>
    </citation>
    <scope>NUCLEOTIDE SEQUENCE [LARGE SCALE GENOMIC DNA]</scope>
    <source>
        <strain evidence="2 3">DSM 27783</strain>
    </source>
</reference>
<dbReference type="Proteomes" id="UP000298805">
    <property type="component" value="Plasmid unnamed1"/>
</dbReference>
<name>A0AAJ4UWZ0_9BACT</name>